<dbReference type="EMBL" id="QEFD01000211">
    <property type="protein sequence ID" value="PVU74452.1"/>
    <property type="molecule type" value="Genomic_DNA"/>
</dbReference>
<dbReference type="GO" id="GO:0006064">
    <property type="term" value="P:glucuronate catabolic process"/>
    <property type="evidence" value="ECO:0007669"/>
    <property type="project" value="InterPro"/>
</dbReference>
<dbReference type="AlphaFoldDB" id="A0A2T9X323"/>
<evidence type="ECO:0000313" key="1">
    <source>
        <dbReference type="EMBL" id="PVU74452.1"/>
    </source>
</evidence>
<name>A0A2T9X323_9CREN</name>
<comment type="caution">
    <text evidence="1">The sequence shown here is derived from an EMBL/GenBank/DDBJ whole genome shotgun (WGS) entry which is preliminary data.</text>
</comment>
<accession>A0A2T9X323</accession>
<organism evidence="1 2">
    <name type="scientific">Acidianus hospitalis</name>
    <dbReference type="NCBI Taxonomy" id="563177"/>
    <lineage>
        <taxon>Archaea</taxon>
        <taxon>Thermoproteota</taxon>
        <taxon>Thermoprotei</taxon>
        <taxon>Sulfolobales</taxon>
        <taxon>Sulfolobaceae</taxon>
        <taxon>Acidianus</taxon>
    </lineage>
</organism>
<sequence>MIEDAGFKLTIIEDNPPMDKIIYGLPGKEEQLENVAKLIENMGKLRIEV</sequence>
<dbReference type="InterPro" id="IPR004628">
    <property type="entry name" value="Man_deHydtase"/>
</dbReference>
<dbReference type="Pfam" id="PF03786">
    <property type="entry name" value="UxuA"/>
    <property type="match status" value="1"/>
</dbReference>
<evidence type="ECO:0000313" key="2">
    <source>
        <dbReference type="Proteomes" id="UP000245638"/>
    </source>
</evidence>
<dbReference type="Gene3D" id="3.20.20.150">
    <property type="entry name" value="Divalent-metal-dependent TIM barrel enzymes"/>
    <property type="match status" value="1"/>
</dbReference>
<gene>
    <name evidence="1" type="ORF">DDW13_07400</name>
</gene>
<proteinExistence type="predicted"/>
<dbReference type="Proteomes" id="UP000245638">
    <property type="component" value="Unassembled WGS sequence"/>
</dbReference>
<dbReference type="GO" id="GO:0008927">
    <property type="term" value="F:mannonate dehydratase activity"/>
    <property type="evidence" value="ECO:0007669"/>
    <property type="project" value="InterPro"/>
</dbReference>
<reference evidence="1 2" key="1">
    <citation type="journal article" date="2015" name="Appl. Environ. Microbiol.">
        <title>Nanoarchaeota, Their Sulfolobales Host, and Nanoarchaeota Virus Distribution across Yellowstone National Park Hot Springs.</title>
        <authorList>
            <person name="Munson-McGee J.H."/>
            <person name="Field E.K."/>
            <person name="Bateson M."/>
            <person name="Rooney C."/>
            <person name="Stepanauskas R."/>
            <person name="Young M.J."/>
        </authorList>
    </citation>
    <scope>NUCLEOTIDE SEQUENCE [LARGE SCALE GENOMIC DNA]</scope>
    <source>
        <strain evidence="1">SCGC AC-742_N10</strain>
    </source>
</reference>
<protein>
    <submittedName>
        <fullName evidence="1">Uncharacterized protein</fullName>
    </submittedName>
</protein>